<organism evidence="1 2">
    <name type="scientific">Rickenella mellea</name>
    <dbReference type="NCBI Taxonomy" id="50990"/>
    <lineage>
        <taxon>Eukaryota</taxon>
        <taxon>Fungi</taxon>
        <taxon>Dikarya</taxon>
        <taxon>Basidiomycota</taxon>
        <taxon>Agaricomycotina</taxon>
        <taxon>Agaricomycetes</taxon>
        <taxon>Hymenochaetales</taxon>
        <taxon>Rickenellaceae</taxon>
        <taxon>Rickenella</taxon>
    </lineage>
</organism>
<dbReference type="Proteomes" id="UP000294933">
    <property type="component" value="Unassembled WGS sequence"/>
</dbReference>
<name>A0A4Y7QA44_9AGAM</name>
<protein>
    <recommendedName>
        <fullName evidence="3">F-box domain-containing protein</fullName>
    </recommendedName>
</protein>
<evidence type="ECO:0000313" key="2">
    <source>
        <dbReference type="Proteomes" id="UP000294933"/>
    </source>
</evidence>
<dbReference type="VEuPathDB" id="FungiDB:BD410DRAFT_134686"/>
<evidence type="ECO:0000313" key="1">
    <source>
        <dbReference type="EMBL" id="TDL24098.1"/>
    </source>
</evidence>
<gene>
    <name evidence="1" type="ORF">BD410DRAFT_134686</name>
</gene>
<accession>A0A4Y7QA44</accession>
<keyword evidence="2" id="KW-1185">Reference proteome</keyword>
<proteinExistence type="predicted"/>
<dbReference type="AlphaFoldDB" id="A0A4Y7QA44"/>
<sequence>MPVPTSTFIARRSSSFNVFKNPKEHRRYLIRSVSLRQSSVFHRTRCDAHTTSLSLLTILPVELLDLIIEFSLQPVHSFASVAGFSLASRPFRQIALRHYFSLFHVCTAERWRKATSVIPQVTSWARILEASADALLCSLQTLRDFRSLRIVHLSFFGQNIVSQHKCVNLLISSLPSNLHELSLTDVAAIIVLMLSRIGTKFPLLTSLEISCPEWLAESCCWSCIDPTVACPIPDVFPTTSALVNALIRLLKPLTHLQHLQLGFFLPPDDVEPDELLSEHFDHALEEGEDLDGPFFCGVCEDLYSPSVALAELQASVGLAQAFKQLKSVRFSSFFQKSGACERKTTIWISRVDGWIKVRRGPWYLHNLPLVP</sequence>
<dbReference type="STRING" id="50990.A0A4Y7QA44"/>
<evidence type="ECO:0008006" key="3">
    <source>
        <dbReference type="Google" id="ProtNLM"/>
    </source>
</evidence>
<dbReference type="EMBL" id="ML170168">
    <property type="protein sequence ID" value="TDL24098.1"/>
    <property type="molecule type" value="Genomic_DNA"/>
</dbReference>
<dbReference type="OrthoDB" id="3159295at2759"/>
<reference evidence="1 2" key="1">
    <citation type="submission" date="2018-06" db="EMBL/GenBank/DDBJ databases">
        <title>A transcriptomic atlas of mushroom development highlights an independent origin of complex multicellularity.</title>
        <authorList>
            <consortium name="DOE Joint Genome Institute"/>
            <person name="Krizsan K."/>
            <person name="Almasi E."/>
            <person name="Merenyi Z."/>
            <person name="Sahu N."/>
            <person name="Viragh M."/>
            <person name="Koszo T."/>
            <person name="Mondo S."/>
            <person name="Kiss B."/>
            <person name="Balint B."/>
            <person name="Kues U."/>
            <person name="Barry K."/>
            <person name="Hegedus J.C."/>
            <person name="Henrissat B."/>
            <person name="Johnson J."/>
            <person name="Lipzen A."/>
            <person name="Ohm R."/>
            <person name="Nagy I."/>
            <person name="Pangilinan J."/>
            <person name="Yan J."/>
            <person name="Xiong Y."/>
            <person name="Grigoriev I.V."/>
            <person name="Hibbett D.S."/>
            <person name="Nagy L.G."/>
        </authorList>
    </citation>
    <scope>NUCLEOTIDE SEQUENCE [LARGE SCALE GENOMIC DNA]</scope>
    <source>
        <strain evidence="1 2">SZMC22713</strain>
    </source>
</reference>